<protein>
    <submittedName>
        <fullName evidence="2">Uncharacterized protein</fullName>
    </submittedName>
</protein>
<evidence type="ECO:0000313" key="3">
    <source>
        <dbReference type="Proteomes" id="UP000198640"/>
    </source>
</evidence>
<dbReference type="EMBL" id="FNOY01000112">
    <property type="protein sequence ID" value="SDZ04395.1"/>
    <property type="molecule type" value="Genomic_DNA"/>
</dbReference>
<keyword evidence="3" id="KW-1185">Reference proteome</keyword>
<organism evidence="2 3">
    <name type="scientific">Nitrosomonas halophila</name>
    <dbReference type="NCBI Taxonomy" id="44576"/>
    <lineage>
        <taxon>Bacteria</taxon>
        <taxon>Pseudomonadati</taxon>
        <taxon>Pseudomonadota</taxon>
        <taxon>Betaproteobacteria</taxon>
        <taxon>Nitrosomonadales</taxon>
        <taxon>Nitrosomonadaceae</taxon>
        <taxon>Nitrosomonas</taxon>
    </lineage>
</organism>
<sequence length="69" mass="7771">MIRYQNQRTRRGQVHRSESGILNLKRQQTLKSNMKKGTNNVLSGIGSVMDTMPTDGLNKAIARQQASKK</sequence>
<dbReference type="AlphaFoldDB" id="A0A1H3PU80"/>
<evidence type="ECO:0000256" key="1">
    <source>
        <dbReference type="SAM" id="MobiDB-lite"/>
    </source>
</evidence>
<name>A0A1H3PU80_9PROT</name>
<gene>
    <name evidence="2" type="ORF">SAMN05421881_11121</name>
</gene>
<reference evidence="2 3" key="1">
    <citation type="submission" date="2016-10" db="EMBL/GenBank/DDBJ databases">
        <authorList>
            <person name="de Groot N.N."/>
        </authorList>
    </citation>
    <scope>NUCLEOTIDE SEQUENCE [LARGE SCALE GENOMIC DNA]</scope>
    <source>
        <strain evidence="2 3">Nm1</strain>
    </source>
</reference>
<accession>A0A1H3PU80</accession>
<evidence type="ECO:0000313" key="2">
    <source>
        <dbReference type="EMBL" id="SDZ04395.1"/>
    </source>
</evidence>
<dbReference type="RefSeq" id="WP_176974059.1">
    <property type="nucleotide sequence ID" value="NZ_FNOY01000112.1"/>
</dbReference>
<proteinExistence type="predicted"/>
<feature type="region of interest" description="Disordered" evidence="1">
    <location>
        <begin position="1"/>
        <end position="20"/>
    </location>
</feature>
<dbReference type="Proteomes" id="UP000198640">
    <property type="component" value="Unassembled WGS sequence"/>
</dbReference>